<sequence length="180" mass="19732">MVGRNNLLFASIMTAKLESFSTSPLNLPWVLKQKEFNRLPSGEERDANGQEQKLLYLWDRHGGYNIKVHTFDFSVKYIAILHTFDNDIVAGLENTRAPKPPVAPNVPILAPKRIITSGALLVSTEECYDNDASDGPDGVAGGTLDREVGPDEVESPSDGAGLKWELREVVLGGVLERESV</sequence>
<keyword evidence="3" id="KW-1185">Reference proteome</keyword>
<dbReference type="EMBL" id="ML170156">
    <property type="protein sequence ID" value="TDL29981.1"/>
    <property type="molecule type" value="Genomic_DNA"/>
</dbReference>
<accession>A0A4R5XFQ3</accession>
<dbReference type="VEuPathDB" id="FungiDB:BD410DRAFT_893175"/>
<gene>
    <name evidence="2" type="ORF">BD410DRAFT_893175</name>
</gene>
<organism evidence="2 3">
    <name type="scientific">Rickenella mellea</name>
    <dbReference type="NCBI Taxonomy" id="50990"/>
    <lineage>
        <taxon>Eukaryota</taxon>
        <taxon>Fungi</taxon>
        <taxon>Dikarya</taxon>
        <taxon>Basidiomycota</taxon>
        <taxon>Agaricomycotina</taxon>
        <taxon>Agaricomycetes</taxon>
        <taxon>Hymenochaetales</taxon>
        <taxon>Rickenellaceae</taxon>
        <taxon>Rickenella</taxon>
    </lineage>
</organism>
<feature type="region of interest" description="Disordered" evidence="1">
    <location>
        <begin position="130"/>
        <end position="159"/>
    </location>
</feature>
<protein>
    <submittedName>
        <fullName evidence="2">Uncharacterized protein</fullName>
    </submittedName>
</protein>
<evidence type="ECO:0000256" key="1">
    <source>
        <dbReference type="SAM" id="MobiDB-lite"/>
    </source>
</evidence>
<name>A0A4R5XFQ3_9AGAM</name>
<proteinExistence type="predicted"/>
<dbReference type="AlphaFoldDB" id="A0A4R5XFQ3"/>
<dbReference type="Proteomes" id="UP000294933">
    <property type="component" value="Unassembled WGS sequence"/>
</dbReference>
<reference evidence="2 3" key="1">
    <citation type="submission" date="2018-06" db="EMBL/GenBank/DDBJ databases">
        <title>A transcriptomic atlas of mushroom development highlights an independent origin of complex multicellularity.</title>
        <authorList>
            <consortium name="DOE Joint Genome Institute"/>
            <person name="Krizsan K."/>
            <person name="Almasi E."/>
            <person name="Merenyi Z."/>
            <person name="Sahu N."/>
            <person name="Viragh M."/>
            <person name="Koszo T."/>
            <person name="Mondo S."/>
            <person name="Kiss B."/>
            <person name="Balint B."/>
            <person name="Kues U."/>
            <person name="Barry K."/>
            <person name="Hegedus J.C."/>
            <person name="Henrissat B."/>
            <person name="Johnson J."/>
            <person name="Lipzen A."/>
            <person name="Ohm R."/>
            <person name="Nagy I."/>
            <person name="Pangilinan J."/>
            <person name="Yan J."/>
            <person name="Xiong Y."/>
            <person name="Grigoriev I.V."/>
            <person name="Hibbett D.S."/>
            <person name="Nagy L.G."/>
        </authorList>
    </citation>
    <scope>NUCLEOTIDE SEQUENCE [LARGE SCALE GENOMIC DNA]</scope>
    <source>
        <strain evidence="2 3">SZMC22713</strain>
    </source>
</reference>
<evidence type="ECO:0000313" key="3">
    <source>
        <dbReference type="Proteomes" id="UP000294933"/>
    </source>
</evidence>
<evidence type="ECO:0000313" key="2">
    <source>
        <dbReference type="EMBL" id="TDL29981.1"/>
    </source>
</evidence>